<keyword evidence="10 18" id="KW-0808">Transferase</keyword>
<dbReference type="PANTHER" id="PTHR46382">
    <property type="entry name" value="PHOSPHATIDATE CYTIDYLYLTRANSFERASE"/>
    <property type="match status" value="1"/>
</dbReference>
<evidence type="ECO:0000256" key="8">
    <source>
        <dbReference type="ARBA" id="ARBA00022475"/>
    </source>
</evidence>
<keyword evidence="16" id="KW-0594">Phospholipid biosynthesis</keyword>
<dbReference type="InterPro" id="IPR000374">
    <property type="entry name" value="PC_trans"/>
</dbReference>
<keyword evidence="12 18" id="KW-0548">Nucleotidyltransferase</keyword>
<keyword evidence="11 18" id="KW-0812">Transmembrane</keyword>
<evidence type="ECO:0000256" key="15">
    <source>
        <dbReference type="ARBA" id="ARBA00023136"/>
    </source>
</evidence>
<evidence type="ECO:0000313" key="20">
    <source>
        <dbReference type="EMBL" id="AHB36555.1"/>
    </source>
</evidence>
<dbReference type="STRING" id="1276258.SAPIS_v1c07100"/>
<dbReference type="UniPathway" id="UPA00557">
    <property type="reaction ID" value="UER00614"/>
</dbReference>
<feature type="transmembrane region" description="Helical" evidence="19">
    <location>
        <begin position="130"/>
        <end position="151"/>
    </location>
</feature>
<dbReference type="HOGENOM" id="CLU_037294_2_0_14"/>
<comment type="similarity">
    <text evidence="5 18">Belongs to the CDS family.</text>
</comment>
<evidence type="ECO:0000256" key="9">
    <source>
        <dbReference type="ARBA" id="ARBA00022516"/>
    </source>
</evidence>
<accession>V5RL75</accession>
<sequence>MKNKMQDNNNFEEKNLDVSFKTTTGMSVLKVRTLSAIILLILLSLYVLTGALYSYLPNSKNIEIASYFSILMNIAVLSISIFEINRALGFKKWYQQLILISLNVILYFFPVSKDLYNFSFYRLLNMDNWFATWQFTLLFPMIFLFYIILGLLDKSIGFKNTGINFVICLLITFGIKAFTITSLDLQRPYNTTPEYSFNTAVWIWLMIIFADTFAYIGGVNLGKTPLAPKISPKKTWEGALIGLSSATVFGIIYSVIFLYLLPDFKPFNSAISELQSRSGNNYTVIAFYVIFSLLFPIIGLFGDLLFSWVKRSANIKDFSKIIPGHGGFLDRMDSVILSFAVLFLIIVFV</sequence>
<evidence type="ECO:0000256" key="13">
    <source>
        <dbReference type="ARBA" id="ARBA00022989"/>
    </source>
</evidence>
<dbReference type="PATRIC" id="fig|1276258.3.peg.724"/>
<keyword evidence="14" id="KW-0443">Lipid metabolism</keyword>
<evidence type="ECO:0000256" key="3">
    <source>
        <dbReference type="ARBA" id="ARBA00005119"/>
    </source>
</evidence>
<proteinExistence type="inferred from homology"/>
<dbReference type="EC" id="2.7.7.41" evidence="6 18"/>
<dbReference type="RefSeq" id="WP_023789758.1">
    <property type="nucleotide sequence ID" value="NC_022998.1"/>
</dbReference>
<evidence type="ECO:0000256" key="18">
    <source>
        <dbReference type="RuleBase" id="RU003938"/>
    </source>
</evidence>
<keyword evidence="15 19" id="KW-0472">Membrane</keyword>
<keyword evidence="21" id="KW-1185">Reference proteome</keyword>
<feature type="transmembrane region" description="Helical" evidence="19">
    <location>
        <begin position="240"/>
        <end position="262"/>
    </location>
</feature>
<feature type="transmembrane region" description="Helical" evidence="19">
    <location>
        <begin position="282"/>
        <end position="307"/>
    </location>
</feature>
<dbReference type="PROSITE" id="PS01315">
    <property type="entry name" value="CDS"/>
    <property type="match status" value="1"/>
</dbReference>
<evidence type="ECO:0000256" key="11">
    <source>
        <dbReference type="ARBA" id="ARBA00022692"/>
    </source>
</evidence>
<dbReference type="AlphaFoldDB" id="V5RL75"/>
<evidence type="ECO:0000256" key="5">
    <source>
        <dbReference type="ARBA" id="ARBA00010185"/>
    </source>
</evidence>
<feature type="transmembrane region" description="Helical" evidence="19">
    <location>
        <begin position="163"/>
        <end position="181"/>
    </location>
</feature>
<dbReference type="GO" id="GO:0016024">
    <property type="term" value="P:CDP-diacylglycerol biosynthetic process"/>
    <property type="evidence" value="ECO:0007669"/>
    <property type="project" value="UniProtKB-UniPathway"/>
</dbReference>
<feature type="transmembrane region" description="Helical" evidence="19">
    <location>
        <begin position="93"/>
        <end position="110"/>
    </location>
</feature>
<protein>
    <recommendedName>
        <fullName evidence="7 18">Phosphatidate cytidylyltransferase</fullName>
        <ecNumber evidence="6 18">2.7.7.41</ecNumber>
    </recommendedName>
</protein>
<comment type="catalytic activity">
    <reaction evidence="1 18">
        <text>a 1,2-diacyl-sn-glycero-3-phosphate + CTP + H(+) = a CDP-1,2-diacyl-sn-glycerol + diphosphate</text>
        <dbReference type="Rhea" id="RHEA:16229"/>
        <dbReference type="ChEBI" id="CHEBI:15378"/>
        <dbReference type="ChEBI" id="CHEBI:33019"/>
        <dbReference type="ChEBI" id="CHEBI:37563"/>
        <dbReference type="ChEBI" id="CHEBI:58332"/>
        <dbReference type="ChEBI" id="CHEBI:58608"/>
        <dbReference type="EC" id="2.7.7.41"/>
    </reaction>
</comment>
<dbReference type="KEGG" id="sapi:SAPIS_v1c07100"/>
<evidence type="ECO:0000256" key="17">
    <source>
        <dbReference type="ARBA" id="ARBA00023264"/>
    </source>
</evidence>
<organism evidence="20 21">
    <name type="scientific">Spiroplasma apis B31</name>
    <dbReference type="NCBI Taxonomy" id="1276258"/>
    <lineage>
        <taxon>Bacteria</taxon>
        <taxon>Bacillati</taxon>
        <taxon>Mycoplasmatota</taxon>
        <taxon>Mollicutes</taxon>
        <taxon>Entomoplasmatales</taxon>
        <taxon>Spiroplasmataceae</taxon>
        <taxon>Spiroplasma</taxon>
    </lineage>
</organism>
<dbReference type="EMBL" id="CP006682">
    <property type="protein sequence ID" value="AHB36555.1"/>
    <property type="molecule type" value="Genomic_DNA"/>
</dbReference>
<dbReference type="GO" id="GO:0005886">
    <property type="term" value="C:plasma membrane"/>
    <property type="evidence" value="ECO:0007669"/>
    <property type="project" value="UniProtKB-SubCell"/>
</dbReference>
<evidence type="ECO:0000256" key="10">
    <source>
        <dbReference type="ARBA" id="ARBA00022679"/>
    </source>
</evidence>
<comment type="pathway">
    <text evidence="4">Lipid metabolism.</text>
</comment>
<gene>
    <name evidence="20" type="primary">cdsA</name>
    <name evidence="20" type="ORF">SAPIS_v1c07100</name>
</gene>
<reference evidence="20 21" key="1">
    <citation type="journal article" date="2014" name="Genome Announc.">
        <title>Complete Genome Sequence of Spiroplasma apis B31T (ATCC 33834), a Bacterium Associated with May Disease of Honeybees (Apis mellifera).</title>
        <authorList>
            <person name="Ku C."/>
            <person name="Lo W.S."/>
            <person name="Chen L.L."/>
            <person name="Kuo C.H."/>
        </authorList>
    </citation>
    <scope>NUCLEOTIDE SEQUENCE [LARGE SCALE GENOMIC DNA]</scope>
    <source>
        <strain evidence="20">B31</strain>
    </source>
</reference>
<name>V5RL75_SPIAP</name>
<comment type="subcellular location">
    <subcellularLocation>
        <location evidence="2">Cell membrane</location>
        <topology evidence="2">Multi-pass membrane protein</topology>
    </subcellularLocation>
</comment>
<feature type="transmembrane region" description="Helical" evidence="19">
    <location>
        <begin position="201"/>
        <end position="219"/>
    </location>
</feature>
<dbReference type="PANTHER" id="PTHR46382:SF1">
    <property type="entry name" value="PHOSPHATIDATE CYTIDYLYLTRANSFERASE"/>
    <property type="match status" value="1"/>
</dbReference>
<evidence type="ECO:0000256" key="19">
    <source>
        <dbReference type="SAM" id="Phobius"/>
    </source>
</evidence>
<evidence type="ECO:0000256" key="16">
    <source>
        <dbReference type="ARBA" id="ARBA00023209"/>
    </source>
</evidence>
<keyword evidence="9" id="KW-0444">Lipid biosynthesis</keyword>
<feature type="transmembrane region" description="Helical" evidence="19">
    <location>
        <begin position="62"/>
        <end position="81"/>
    </location>
</feature>
<dbReference type="Pfam" id="PF01148">
    <property type="entry name" value="CTP_transf_1"/>
    <property type="match status" value="1"/>
</dbReference>
<dbReference type="GO" id="GO:0004605">
    <property type="term" value="F:phosphatidate cytidylyltransferase activity"/>
    <property type="evidence" value="ECO:0007669"/>
    <property type="project" value="UniProtKB-EC"/>
</dbReference>
<keyword evidence="8" id="KW-1003">Cell membrane</keyword>
<evidence type="ECO:0000256" key="4">
    <source>
        <dbReference type="ARBA" id="ARBA00005189"/>
    </source>
</evidence>
<keyword evidence="13 19" id="KW-1133">Transmembrane helix</keyword>
<evidence type="ECO:0000256" key="14">
    <source>
        <dbReference type="ARBA" id="ARBA00023098"/>
    </source>
</evidence>
<evidence type="ECO:0000256" key="7">
    <source>
        <dbReference type="ARBA" id="ARBA00019373"/>
    </source>
</evidence>
<comment type="pathway">
    <text evidence="3 18">Phospholipid metabolism; CDP-diacylglycerol biosynthesis; CDP-diacylglycerol from sn-glycerol 3-phosphate: step 3/3.</text>
</comment>
<evidence type="ECO:0000256" key="12">
    <source>
        <dbReference type="ARBA" id="ARBA00022695"/>
    </source>
</evidence>
<dbReference type="Proteomes" id="UP000018550">
    <property type="component" value="Chromosome"/>
</dbReference>
<keyword evidence="17" id="KW-1208">Phospholipid metabolism</keyword>
<evidence type="ECO:0000256" key="2">
    <source>
        <dbReference type="ARBA" id="ARBA00004651"/>
    </source>
</evidence>
<evidence type="ECO:0000256" key="6">
    <source>
        <dbReference type="ARBA" id="ARBA00012487"/>
    </source>
</evidence>
<evidence type="ECO:0000313" key="21">
    <source>
        <dbReference type="Proteomes" id="UP000018550"/>
    </source>
</evidence>
<dbReference type="eggNOG" id="COG0575">
    <property type="taxonomic scope" value="Bacteria"/>
</dbReference>
<feature type="transmembrane region" description="Helical" evidence="19">
    <location>
        <begin position="328"/>
        <end position="348"/>
    </location>
</feature>
<feature type="transmembrane region" description="Helical" evidence="19">
    <location>
        <begin position="36"/>
        <end position="56"/>
    </location>
</feature>
<evidence type="ECO:0000256" key="1">
    <source>
        <dbReference type="ARBA" id="ARBA00001698"/>
    </source>
</evidence>